<dbReference type="AlphaFoldDB" id="A0A0D9Z2S8"/>
<accession>A0A0D9Z2S8</accession>
<keyword evidence="2" id="KW-1185">Reference proteome</keyword>
<name>A0A0D9Z2S8_9ORYZ</name>
<organism evidence="1">
    <name type="scientific">Oryza glumipatula</name>
    <dbReference type="NCBI Taxonomy" id="40148"/>
    <lineage>
        <taxon>Eukaryota</taxon>
        <taxon>Viridiplantae</taxon>
        <taxon>Streptophyta</taxon>
        <taxon>Embryophyta</taxon>
        <taxon>Tracheophyta</taxon>
        <taxon>Spermatophyta</taxon>
        <taxon>Magnoliopsida</taxon>
        <taxon>Liliopsida</taxon>
        <taxon>Poales</taxon>
        <taxon>Poaceae</taxon>
        <taxon>BOP clade</taxon>
        <taxon>Oryzoideae</taxon>
        <taxon>Oryzeae</taxon>
        <taxon>Oryzinae</taxon>
        <taxon>Oryza</taxon>
    </lineage>
</organism>
<dbReference type="EnsemblPlants" id="OGLUM03G05440.1">
    <property type="protein sequence ID" value="OGLUM03G05440.1"/>
    <property type="gene ID" value="OGLUM03G05440"/>
</dbReference>
<proteinExistence type="predicted"/>
<dbReference type="Proteomes" id="UP000026961">
    <property type="component" value="Chromosome 3"/>
</dbReference>
<dbReference type="HOGENOM" id="CLU_1707044_0_0_1"/>
<evidence type="ECO:0000313" key="2">
    <source>
        <dbReference type="Proteomes" id="UP000026961"/>
    </source>
</evidence>
<sequence>MPRAAKVAVAVARRGGEGGREGDEIFCGSRAVVLLSARLVPIPPRFIPTPRGAVSPCVALRCVARRLIVSSRLAPLSSRRDISSCERGNDPGSNLQASRLRSYPHRVLSLHVGPGEPGPHPQHGLCDDNIGCCGNNEENESTVMCEGDKVDLVE</sequence>
<protein>
    <submittedName>
        <fullName evidence="1">Uncharacterized protein</fullName>
    </submittedName>
</protein>
<dbReference type="Gramene" id="OGLUM03G05440.1">
    <property type="protein sequence ID" value="OGLUM03G05440.1"/>
    <property type="gene ID" value="OGLUM03G05440"/>
</dbReference>
<reference evidence="1" key="1">
    <citation type="submission" date="2015-04" db="UniProtKB">
        <authorList>
            <consortium name="EnsemblPlants"/>
        </authorList>
    </citation>
    <scope>IDENTIFICATION</scope>
</reference>
<reference evidence="1" key="2">
    <citation type="submission" date="2018-05" db="EMBL/GenBank/DDBJ databases">
        <title>OgluRS3 (Oryza glumaepatula Reference Sequence Version 3).</title>
        <authorList>
            <person name="Zhang J."/>
            <person name="Kudrna D."/>
            <person name="Lee S."/>
            <person name="Talag J."/>
            <person name="Welchert J."/>
            <person name="Wing R.A."/>
        </authorList>
    </citation>
    <scope>NUCLEOTIDE SEQUENCE [LARGE SCALE GENOMIC DNA]</scope>
</reference>
<evidence type="ECO:0000313" key="1">
    <source>
        <dbReference type="EnsemblPlants" id="OGLUM03G05440.1"/>
    </source>
</evidence>